<accession>A0AA87MQ07</accession>
<evidence type="ECO:0000313" key="2">
    <source>
        <dbReference type="Proteomes" id="UP000001343"/>
    </source>
</evidence>
<comment type="caution">
    <text evidence="1">The sequence shown here is derived from an EMBL/GenBank/DDBJ whole genome shotgun (WGS) entry which is preliminary data.</text>
</comment>
<name>A0AA87MQ07_9LEPT</name>
<organism evidence="1 2">
    <name type="scientific">Leptospira mayottensis 200901122</name>
    <dbReference type="NCBI Taxonomy" id="1193010"/>
    <lineage>
        <taxon>Bacteria</taxon>
        <taxon>Pseudomonadati</taxon>
        <taxon>Spirochaetota</taxon>
        <taxon>Spirochaetia</taxon>
        <taxon>Leptospirales</taxon>
        <taxon>Leptospiraceae</taxon>
        <taxon>Leptospira</taxon>
    </lineage>
</organism>
<dbReference type="Proteomes" id="UP000001343">
    <property type="component" value="Unassembled WGS sequence"/>
</dbReference>
<dbReference type="EMBL" id="AKWM02000038">
    <property type="protein sequence ID" value="EKS00284.1"/>
    <property type="molecule type" value="Genomic_DNA"/>
</dbReference>
<reference evidence="1 2" key="1">
    <citation type="journal article" date="2014" name="Int. J. Syst. Evol. Microbiol.">
        <title>Leptospira mayottensis sp. nov., a pathogenic species of the genus Leptospira isolated from humans.</title>
        <authorList>
            <person name="Bourhy P."/>
            <person name="Collet L."/>
            <person name="Brisse S."/>
            <person name="Picardeau M."/>
        </authorList>
    </citation>
    <scope>NUCLEOTIDE SEQUENCE [LARGE SCALE GENOMIC DNA]</scope>
    <source>
        <strain evidence="1 2">200901122</strain>
    </source>
</reference>
<sequence>MRCSISVGVFPAFLKFCKSPYSILESFRCYEENKFLIYSMKVDFQFVAKSRMGFGCSTSLSEEYNCKKGVLRDWEIIDMTFSTYQ</sequence>
<gene>
    <name evidence="1" type="ORF">LEP1GSC125_2874</name>
</gene>
<proteinExistence type="predicted"/>
<evidence type="ECO:0000313" key="1">
    <source>
        <dbReference type="EMBL" id="EKS00284.1"/>
    </source>
</evidence>
<dbReference type="AlphaFoldDB" id="A0AA87MQ07"/>
<protein>
    <submittedName>
        <fullName evidence="1">Uncharacterized protein</fullName>
    </submittedName>
</protein>